<comment type="caution">
    <text evidence="8">The sequence shown here is derived from an EMBL/GenBank/DDBJ whole genome shotgun (WGS) entry which is preliminary data.</text>
</comment>
<keyword evidence="3 6" id="KW-0812">Transmembrane</keyword>
<dbReference type="PANTHER" id="PTHR33931:SF2">
    <property type="entry name" value="HOLIN-LIKE PROTEIN CIDA"/>
    <property type="match status" value="1"/>
</dbReference>
<evidence type="ECO:0000256" key="3">
    <source>
        <dbReference type="ARBA" id="ARBA00022692"/>
    </source>
</evidence>
<evidence type="ECO:0000256" key="6">
    <source>
        <dbReference type="SAM" id="Phobius"/>
    </source>
</evidence>
<organism evidence="8 9">
    <name type="scientific">Candidatus Dactylopiibacterium carminicum</name>
    <dbReference type="NCBI Taxonomy" id="857335"/>
    <lineage>
        <taxon>Bacteria</taxon>
        <taxon>Pseudomonadati</taxon>
        <taxon>Pseudomonadota</taxon>
        <taxon>Betaproteobacteria</taxon>
        <taxon>Rhodocyclales</taxon>
        <taxon>Rhodocyclaceae</taxon>
        <taxon>Candidatus Dactylopiibacterium</taxon>
    </lineage>
</organism>
<reference evidence="8 9" key="2">
    <citation type="submission" date="2017-07" db="EMBL/GenBank/DDBJ databases">
        <title>Candidatus Dactylopiibacterium carminicum, a nitrogen-fixing symbiont of the cochineal insect Dactylopius coccus and Dactylopius opuntiae (Hemiptera: Coccoidea: Dactylopiidae).</title>
        <authorList>
            <person name="Vera A."/>
        </authorList>
    </citation>
    <scope>NUCLEOTIDE SEQUENCE [LARGE SCALE GENOMIC DNA]</scope>
    <source>
        <strain evidence="8 9">NFDCM</strain>
    </source>
</reference>
<evidence type="ECO:0000313" key="10">
    <source>
        <dbReference type="Proteomes" id="UP000623509"/>
    </source>
</evidence>
<evidence type="ECO:0000256" key="1">
    <source>
        <dbReference type="ARBA" id="ARBA00004651"/>
    </source>
</evidence>
<evidence type="ECO:0000256" key="5">
    <source>
        <dbReference type="ARBA" id="ARBA00023136"/>
    </source>
</evidence>
<dbReference type="GO" id="GO:0005886">
    <property type="term" value="C:plasma membrane"/>
    <property type="evidence" value="ECO:0007669"/>
    <property type="project" value="UniProtKB-SubCell"/>
</dbReference>
<proteinExistence type="predicted"/>
<dbReference type="Pfam" id="PF03788">
    <property type="entry name" value="LrgA"/>
    <property type="match status" value="1"/>
</dbReference>
<dbReference type="Proteomes" id="UP000216107">
    <property type="component" value="Unassembled WGS sequence"/>
</dbReference>
<reference evidence="7 10" key="1">
    <citation type="submission" date="2016-08" db="EMBL/GenBank/DDBJ databases">
        <title>Candidatus Dactylopiibacterium carminicum genome sequence.</title>
        <authorList>
            <person name="Ramirez-Puebla S.T."/>
            <person name="Ormeno-Orrillo E."/>
            <person name="Vera-Ponce De Leon A."/>
            <person name="Luis L."/>
            <person name="Sanchez-Flores A."/>
            <person name="Monica R."/>
            <person name="Martinez-Romero E."/>
        </authorList>
    </citation>
    <scope>NUCLEOTIDE SEQUENCE [LARGE SCALE GENOMIC DNA]</scope>
    <source>
        <strain evidence="7">END1</strain>
    </source>
</reference>
<accession>A0A272EW31</accession>
<evidence type="ECO:0000313" key="7">
    <source>
        <dbReference type="EMBL" id="KAF7600397.1"/>
    </source>
</evidence>
<feature type="transmembrane region" description="Helical" evidence="6">
    <location>
        <begin position="29"/>
        <end position="46"/>
    </location>
</feature>
<protein>
    <submittedName>
        <fullName evidence="7">CidA/LrgA family protein</fullName>
    </submittedName>
</protein>
<dbReference type="InterPro" id="IPR005538">
    <property type="entry name" value="LrgA/CidA"/>
</dbReference>
<dbReference type="PANTHER" id="PTHR33931">
    <property type="entry name" value="HOLIN-LIKE PROTEIN CIDA-RELATED"/>
    <property type="match status" value="1"/>
</dbReference>
<name>A0A272EW31_9RHOO</name>
<evidence type="ECO:0000256" key="4">
    <source>
        <dbReference type="ARBA" id="ARBA00022989"/>
    </source>
</evidence>
<gene>
    <name evidence="7" type="ORF">BGI27_02800</name>
    <name evidence="8" type="ORF">CGU29_06325</name>
</gene>
<dbReference type="OrthoDB" id="194658at2"/>
<feature type="transmembrane region" description="Helical" evidence="6">
    <location>
        <begin position="58"/>
        <end position="77"/>
    </location>
</feature>
<keyword evidence="4 6" id="KW-1133">Transmembrane helix</keyword>
<evidence type="ECO:0000313" key="9">
    <source>
        <dbReference type="Proteomes" id="UP000216107"/>
    </source>
</evidence>
<keyword evidence="5 6" id="KW-0472">Membrane</keyword>
<dbReference type="EMBL" id="NMRN01000012">
    <property type="protein sequence ID" value="PAS93860.1"/>
    <property type="molecule type" value="Genomic_DNA"/>
</dbReference>
<keyword evidence="10" id="KW-1185">Reference proteome</keyword>
<dbReference type="Proteomes" id="UP000623509">
    <property type="component" value="Unassembled WGS sequence"/>
</dbReference>
<evidence type="ECO:0000313" key="8">
    <source>
        <dbReference type="EMBL" id="PAS93860.1"/>
    </source>
</evidence>
<evidence type="ECO:0000256" key="2">
    <source>
        <dbReference type="ARBA" id="ARBA00022475"/>
    </source>
</evidence>
<feature type="transmembrane region" description="Helical" evidence="6">
    <location>
        <begin position="83"/>
        <end position="108"/>
    </location>
</feature>
<keyword evidence="2" id="KW-1003">Cell membrane</keyword>
<dbReference type="AlphaFoldDB" id="A0A272EW31"/>
<comment type="subcellular location">
    <subcellularLocation>
        <location evidence="1">Cell membrane</location>
        <topology evidence="1">Multi-pass membrane protein</topology>
    </subcellularLocation>
</comment>
<dbReference type="EMBL" id="MDUX01000006">
    <property type="protein sequence ID" value="KAF7600397.1"/>
    <property type="molecule type" value="Genomic_DNA"/>
</dbReference>
<sequence>MKVLAQILLLVLVWWLVSSLSSILPQLPPTVLGIALLLALLGLRVLPTDWLAAGAGFLLREMLLFFIPVVVAVVQYLDLLRSNLPAVLTVILLSTLCVMLVTAWVVDFTWKLEARWRRDEEC</sequence>